<evidence type="ECO:0008006" key="3">
    <source>
        <dbReference type="Google" id="ProtNLM"/>
    </source>
</evidence>
<proteinExistence type="predicted"/>
<reference evidence="1 2" key="1">
    <citation type="submission" date="2020-08" db="EMBL/GenBank/DDBJ databases">
        <title>Genomic Encyclopedia of Type Strains, Phase IV (KMG-IV): sequencing the most valuable type-strain genomes for metagenomic binning, comparative biology and taxonomic classification.</title>
        <authorList>
            <person name="Goeker M."/>
        </authorList>
    </citation>
    <scope>NUCLEOTIDE SEQUENCE [LARGE SCALE GENOMIC DNA]</scope>
    <source>
        <strain evidence="1 2">DSM 29007</strain>
    </source>
</reference>
<dbReference type="Proteomes" id="UP000582837">
    <property type="component" value="Unassembled WGS sequence"/>
</dbReference>
<protein>
    <recommendedName>
        <fullName evidence="3">Tetratricopeptide repeat protein</fullName>
    </recommendedName>
</protein>
<evidence type="ECO:0000313" key="2">
    <source>
        <dbReference type="Proteomes" id="UP000582837"/>
    </source>
</evidence>
<evidence type="ECO:0000313" key="1">
    <source>
        <dbReference type="EMBL" id="MBB6069084.1"/>
    </source>
</evidence>
<dbReference type="EMBL" id="JACHIA010000001">
    <property type="protein sequence ID" value="MBB6069084.1"/>
    <property type="molecule type" value="Genomic_DNA"/>
</dbReference>
<name>A0A841GV01_9BACT</name>
<accession>A0A841GV01</accession>
<comment type="caution">
    <text evidence="1">The sequence shown here is derived from an EMBL/GenBank/DDBJ whole genome shotgun (WGS) entry which is preliminary data.</text>
</comment>
<dbReference type="AlphaFoldDB" id="A0A841GV01"/>
<dbReference type="RefSeq" id="WP_170031868.1">
    <property type="nucleotide sequence ID" value="NZ_JABDTL010000001.1"/>
</dbReference>
<organism evidence="1 2">
    <name type="scientific">Longimicrobium terrae</name>
    <dbReference type="NCBI Taxonomy" id="1639882"/>
    <lineage>
        <taxon>Bacteria</taxon>
        <taxon>Pseudomonadati</taxon>
        <taxon>Gemmatimonadota</taxon>
        <taxon>Longimicrobiia</taxon>
        <taxon>Longimicrobiales</taxon>
        <taxon>Longimicrobiaceae</taxon>
        <taxon>Longimicrobium</taxon>
    </lineage>
</organism>
<gene>
    <name evidence="1" type="ORF">HNQ61_000695</name>
</gene>
<dbReference type="Pfam" id="PF14559">
    <property type="entry name" value="TPR_19"/>
    <property type="match status" value="1"/>
</dbReference>
<sequence length="171" mass="18230">MTRRDAARALDASGDIVGAVRAYELALAEEPDATDLRLDLAALYVAANDPGAAAAHHLPKPFVDAAYGRCVAVLQEGLRRGGPHPELLAWRLHLKERVVGEPIPPGALEALARDERAEFARLLIYASSGRTLEQASAAATFRAASARRTERERCCMSYAPPARGFSSGAPA</sequence>
<keyword evidence="2" id="KW-1185">Reference proteome</keyword>